<dbReference type="InterPro" id="IPR004107">
    <property type="entry name" value="Integrase_SAM-like_N"/>
</dbReference>
<dbReference type="PANTHER" id="PTHR30349:SF41">
    <property type="entry name" value="INTEGRASE_RECOMBINASE PROTEIN MJ0367-RELATED"/>
    <property type="match status" value="1"/>
</dbReference>
<dbReference type="Pfam" id="PF02899">
    <property type="entry name" value="Phage_int_SAM_1"/>
    <property type="match status" value="1"/>
</dbReference>
<dbReference type="InterPro" id="IPR013762">
    <property type="entry name" value="Integrase-like_cat_sf"/>
</dbReference>
<evidence type="ECO:0000256" key="6">
    <source>
        <dbReference type="ARBA" id="ARBA00023125"/>
    </source>
</evidence>
<evidence type="ECO:0000256" key="3">
    <source>
        <dbReference type="ARBA" id="ARBA00022618"/>
    </source>
</evidence>
<keyword evidence="8 9" id="KW-0131">Cell cycle</keyword>
<keyword evidence="3 9" id="KW-0132">Cell division</keyword>
<dbReference type="InterPro" id="IPR002104">
    <property type="entry name" value="Integrase_catalytic"/>
</dbReference>
<evidence type="ECO:0000256" key="5">
    <source>
        <dbReference type="ARBA" id="ARBA00022908"/>
    </source>
</evidence>
<feature type="domain" description="Core-binding (CB)" evidence="11">
    <location>
        <begin position="8"/>
        <end position="104"/>
    </location>
</feature>
<proteinExistence type="inferred from homology"/>
<comment type="function">
    <text evidence="9">Site-specific tyrosine recombinase, which acts by catalyzing the cutting and rejoining of the recombining DNA molecules. The XerC-XerD complex is essential to convert dimers of the bacterial chromosome into monomers to permit their segregation at cell division. It also contributes to the segregational stability of plasmids.</text>
</comment>
<feature type="active site" evidence="9">
    <location>
        <position position="269"/>
    </location>
</feature>
<dbReference type="Pfam" id="PF00589">
    <property type="entry name" value="Phage_integrase"/>
    <property type="match status" value="1"/>
</dbReference>
<dbReference type="GO" id="GO:0006313">
    <property type="term" value="P:DNA transposition"/>
    <property type="evidence" value="ECO:0007669"/>
    <property type="project" value="UniProtKB-UniRule"/>
</dbReference>
<dbReference type="AlphaFoldDB" id="A0A2G6KER8"/>
<evidence type="ECO:0000256" key="9">
    <source>
        <dbReference type="HAMAP-Rule" id="MF_01808"/>
    </source>
</evidence>
<comment type="caution">
    <text evidence="9">Lacks conserved residue(s) required for the propagation of feature annotation.</text>
</comment>
<dbReference type="GO" id="GO:0051301">
    <property type="term" value="P:cell division"/>
    <property type="evidence" value="ECO:0007669"/>
    <property type="project" value="UniProtKB-KW"/>
</dbReference>
<dbReference type="InterPro" id="IPR010998">
    <property type="entry name" value="Integrase_recombinase_N"/>
</dbReference>
<evidence type="ECO:0000256" key="1">
    <source>
        <dbReference type="ARBA" id="ARBA00004496"/>
    </source>
</evidence>
<comment type="subunit">
    <text evidence="9">Forms a cyclic heterotetrameric complex composed of two molecules of XerC and two molecules of XerD.</text>
</comment>
<dbReference type="HAMAP" id="MF_01808">
    <property type="entry name" value="Recomb_XerC_XerD"/>
    <property type="match status" value="1"/>
</dbReference>
<feature type="active site" evidence="9">
    <location>
        <position position="292"/>
    </location>
</feature>
<keyword evidence="4 9" id="KW-0159">Chromosome partition</keyword>
<evidence type="ECO:0000256" key="4">
    <source>
        <dbReference type="ARBA" id="ARBA00022829"/>
    </source>
</evidence>
<dbReference type="InterPro" id="IPR044068">
    <property type="entry name" value="CB"/>
</dbReference>
<dbReference type="PANTHER" id="PTHR30349">
    <property type="entry name" value="PHAGE INTEGRASE-RELATED"/>
    <property type="match status" value="1"/>
</dbReference>
<dbReference type="Gene3D" id="1.10.150.130">
    <property type="match status" value="1"/>
</dbReference>
<keyword evidence="5 9" id="KW-0229">DNA integration</keyword>
<dbReference type="PROSITE" id="PS51898">
    <property type="entry name" value="TYR_RECOMBINASE"/>
    <property type="match status" value="1"/>
</dbReference>
<dbReference type="CDD" id="cd00798">
    <property type="entry name" value="INT_XerDC_C"/>
    <property type="match status" value="1"/>
</dbReference>
<keyword evidence="2 9" id="KW-0963">Cytoplasm</keyword>
<evidence type="ECO:0000313" key="12">
    <source>
        <dbReference type="EMBL" id="PIE33452.1"/>
    </source>
</evidence>
<evidence type="ECO:0000259" key="10">
    <source>
        <dbReference type="PROSITE" id="PS51898"/>
    </source>
</evidence>
<feature type="domain" description="Tyr recombinase" evidence="10">
    <location>
        <begin position="125"/>
        <end position="314"/>
    </location>
</feature>
<comment type="similarity">
    <text evidence="9">Belongs to the 'phage' integrase family. XerC subfamily.</text>
</comment>
<sequence length="327" mass="37657">MKRTDKTTLMNDAITDFIAYLRYERNVSEHTIKNYQSDLKQFQEALIEMNLCLSQEIQPPQIAVQQVDRLAIQAFLGRLYRQKREKSSIARKLSALKSFFTFLWKTSAIPANPARSIPLPKLPQRLPPVFQEEEIDRLFAGISGVDVLTLRDIAILETLYATGMRVEELAKLRLVQLHLRERWIKIRGKGNKERIVVFGKPAADALKRYIARRQELFDHRNHSASSQEEESVFLNWRGGPLSSRSIRRVVKKYVEKTNLDRQLSPQSFRHSFASHLLQAGADLRVIQELLGHASLSTTQRYTHVSVDSLLDVYHQAHPAASMDKTEI</sequence>
<dbReference type="GO" id="GO:0007059">
    <property type="term" value="P:chromosome segregation"/>
    <property type="evidence" value="ECO:0007669"/>
    <property type="project" value="UniProtKB-UniRule"/>
</dbReference>
<reference evidence="12 13" key="1">
    <citation type="submission" date="2017-10" db="EMBL/GenBank/DDBJ databases">
        <title>Novel microbial diversity and functional potential in the marine mammal oral microbiome.</title>
        <authorList>
            <person name="Dudek N.K."/>
            <person name="Sun C.L."/>
            <person name="Burstein D."/>
            <person name="Kantor R.S."/>
            <person name="Aliaga Goltsman D.S."/>
            <person name="Bik E.M."/>
            <person name="Thomas B.C."/>
            <person name="Banfield J.F."/>
            <person name="Relman D.A."/>
        </authorList>
    </citation>
    <scope>NUCLEOTIDE SEQUENCE [LARGE SCALE GENOMIC DNA]</scope>
    <source>
        <strain evidence="12">DOLJORAL78_47_16</strain>
    </source>
</reference>
<keyword evidence="7 9" id="KW-0233">DNA recombination</keyword>
<evidence type="ECO:0000259" key="11">
    <source>
        <dbReference type="PROSITE" id="PS51900"/>
    </source>
</evidence>
<organism evidence="12 13">
    <name type="scientific">candidate division KSB3 bacterium</name>
    <dbReference type="NCBI Taxonomy" id="2044937"/>
    <lineage>
        <taxon>Bacteria</taxon>
        <taxon>candidate division KSB3</taxon>
    </lineage>
</organism>
<feature type="active site" description="O-(3'-phospho-DNA)-tyrosine intermediate" evidence="9">
    <location>
        <position position="301"/>
    </location>
</feature>
<comment type="subcellular location">
    <subcellularLocation>
        <location evidence="1 9">Cytoplasm</location>
    </subcellularLocation>
</comment>
<gene>
    <name evidence="9" type="primary">xerC</name>
    <name evidence="12" type="ORF">CSA56_11640</name>
</gene>
<dbReference type="GO" id="GO:0009037">
    <property type="term" value="F:tyrosine-based site-specific recombinase activity"/>
    <property type="evidence" value="ECO:0007669"/>
    <property type="project" value="UniProtKB-UniRule"/>
</dbReference>
<dbReference type="EMBL" id="PDSK01000098">
    <property type="protein sequence ID" value="PIE33452.1"/>
    <property type="molecule type" value="Genomic_DNA"/>
</dbReference>
<name>A0A2G6KER8_9BACT</name>
<protein>
    <recommendedName>
        <fullName evidence="9">Tyrosine recombinase XerC</fullName>
    </recommendedName>
</protein>
<dbReference type="SUPFAM" id="SSF56349">
    <property type="entry name" value="DNA breaking-rejoining enzymes"/>
    <property type="match status" value="1"/>
</dbReference>
<accession>A0A2G6KER8</accession>
<dbReference type="GO" id="GO:0005737">
    <property type="term" value="C:cytoplasm"/>
    <property type="evidence" value="ECO:0007669"/>
    <property type="project" value="UniProtKB-SubCell"/>
</dbReference>
<evidence type="ECO:0000313" key="13">
    <source>
        <dbReference type="Proteomes" id="UP000230821"/>
    </source>
</evidence>
<comment type="caution">
    <text evidence="12">The sequence shown here is derived from an EMBL/GenBank/DDBJ whole genome shotgun (WGS) entry which is preliminary data.</text>
</comment>
<dbReference type="NCBIfam" id="NF001399">
    <property type="entry name" value="PRK00283.1"/>
    <property type="match status" value="1"/>
</dbReference>
<dbReference type="InterPro" id="IPR050090">
    <property type="entry name" value="Tyrosine_recombinase_XerCD"/>
</dbReference>
<keyword evidence="6 9" id="KW-0238">DNA-binding</keyword>
<dbReference type="Gene3D" id="1.10.443.10">
    <property type="entry name" value="Intergrase catalytic core"/>
    <property type="match status" value="1"/>
</dbReference>
<evidence type="ECO:0000256" key="2">
    <source>
        <dbReference type="ARBA" id="ARBA00022490"/>
    </source>
</evidence>
<feature type="active site" evidence="9">
    <location>
        <position position="189"/>
    </location>
</feature>
<dbReference type="InterPro" id="IPR023009">
    <property type="entry name" value="Tyrosine_recombinase_XerC/XerD"/>
</dbReference>
<dbReference type="Proteomes" id="UP000230821">
    <property type="component" value="Unassembled WGS sequence"/>
</dbReference>
<dbReference type="PROSITE" id="PS51900">
    <property type="entry name" value="CB"/>
    <property type="match status" value="1"/>
</dbReference>
<feature type="active site" evidence="9">
    <location>
        <position position="165"/>
    </location>
</feature>
<evidence type="ECO:0000256" key="8">
    <source>
        <dbReference type="ARBA" id="ARBA00023306"/>
    </source>
</evidence>
<dbReference type="InterPro" id="IPR011010">
    <property type="entry name" value="DNA_brk_join_enz"/>
</dbReference>
<dbReference type="GO" id="GO:0003677">
    <property type="term" value="F:DNA binding"/>
    <property type="evidence" value="ECO:0007669"/>
    <property type="project" value="UniProtKB-UniRule"/>
</dbReference>
<evidence type="ECO:0000256" key="7">
    <source>
        <dbReference type="ARBA" id="ARBA00023172"/>
    </source>
</evidence>